<dbReference type="GeneID" id="96779764"/>
<dbReference type="EMBL" id="VUNR01000035">
    <property type="protein sequence ID" value="MSU09812.1"/>
    <property type="molecule type" value="Genomic_DNA"/>
</dbReference>
<accession>A0A6I2ULE9</accession>
<dbReference type="InterPro" id="IPR014729">
    <property type="entry name" value="Rossmann-like_a/b/a_fold"/>
</dbReference>
<keyword evidence="5" id="KW-1185">Reference proteome</keyword>
<keyword evidence="1" id="KW-0547">Nucleotide-binding</keyword>
<protein>
    <recommendedName>
        <fullName evidence="3">Citrate lyase ligase C-terminal domain-containing protein</fullName>
    </recommendedName>
</protein>
<dbReference type="GO" id="GO:0005524">
    <property type="term" value="F:ATP binding"/>
    <property type="evidence" value="ECO:0007669"/>
    <property type="project" value="UniProtKB-KW"/>
</dbReference>
<keyword evidence="2" id="KW-0067">ATP-binding</keyword>
<sequence>MNYIKIEYDRLHIIDKKNIDYKLIIEELVKDELSVFYIVDKGHVVSAIDKYDVIYGREPSLKKEYIFNFSEYPSSKQIHDILKKYLFKKIVVFVNNKLICEYRNLEYGYFPRQIYRNYMALRCLWYFKQDFKRYLVDNGYREIIIISCWDIRLCFSTLFPDIKVSLMEDLKDILYHDDTLILDFKYGEDYYRFLDGNHLDKLKNFFLIAETIVLKIFQKYCISNNVKYAFVQGPIKDKLTCLSEIEKKNFNDNRTLNDLLCDDTMIKVISSDSDDYEYLRRRLLGATYVLNNGFSLIESNFSSKYLNIKEGIRKTIPCVEEQENSIHIFGPCITNGYMVSDKNTIASYLQRIILDCKVYNHGTNNGQFLLCDIINALNTAVRAGDYFIFILESDPILEHVGIHVHNSTNMFNEKKNKNFFYDCPAHCNKYANQLLAEYIYNIINIKKYTYKTKKESFFDKFATNVYNFEHYDVTNPDLCSFYIRYSPLKEKLKKYKKIGGILAHAAPFTNGHKYLVETALKEMEAVVFFVMGDYLHSLSVMDRVEMAKINLMEYANVYVVPIESFAISATYFPAYASRNNELYSENNLLMYTGEMVDKYVFGYFGIKHRFLGEEEPGSFTDRYNSLVKKAAALQGIKVYVIPRSLDAKGKVISATSFRNVSEFDNYNDVKDILSYETFSYIKDNDIVFF</sequence>
<dbReference type="RefSeq" id="WP_154407973.1">
    <property type="nucleotide sequence ID" value="NZ_VUNR01000035.1"/>
</dbReference>
<comment type="caution">
    <text evidence="4">The sequence shown here is derived from an EMBL/GenBank/DDBJ whole genome shotgun (WGS) entry which is preliminary data.</text>
</comment>
<evidence type="ECO:0000256" key="2">
    <source>
        <dbReference type="ARBA" id="ARBA00022840"/>
    </source>
</evidence>
<dbReference type="Proteomes" id="UP000433181">
    <property type="component" value="Unassembled WGS sequence"/>
</dbReference>
<evidence type="ECO:0000313" key="5">
    <source>
        <dbReference type="Proteomes" id="UP000433181"/>
    </source>
</evidence>
<dbReference type="InterPro" id="IPR005216">
    <property type="entry name" value="Citrate_lyase_ligase"/>
</dbReference>
<organism evidence="4 5">
    <name type="scientific">Anaerovibrio slackiae</name>
    <dbReference type="NCBI Taxonomy" id="2652309"/>
    <lineage>
        <taxon>Bacteria</taxon>
        <taxon>Bacillati</taxon>
        <taxon>Bacillota</taxon>
        <taxon>Negativicutes</taxon>
        <taxon>Selenomonadales</taxon>
        <taxon>Selenomonadaceae</taxon>
        <taxon>Anaerovibrio</taxon>
    </lineage>
</organism>
<dbReference type="SUPFAM" id="SSF52374">
    <property type="entry name" value="Nucleotidylyl transferase"/>
    <property type="match status" value="1"/>
</dbReference>
<dbReference type="InterPro" id="IPR013166">
    <property type="entry name" value="Citrate_lyase_ligase_C"/>
</dbReference>
<evidence type="ECO:0000313" key="4">
    <source>
        <dbReference type="EMBL" id="MSU09812.1"/>
    </source>
</evidence>
<dbReference type="PANTHER" id="PTHR40599:SF1">
    <property type="entry name" value="[CITRATE [PRO-3S]-LYASE] LIGASE"/>
    <property type="match status" value="1"/>
</dbReference>
<gene>
    <name evidence="4" type="ORF">FYJ84_12605</name>
</gene>
<dbReference type="AlphaFoldDB" id="A0A6I2ULE9"/>
<dbReference type="Gene3D" id="3.40.50.620">
    <property type="entry name" value="HUPs"/>
    <property type="match status" value="1"/>
</dbReference>
<evidence type="ECO:0000259" key="3">
    <source>
        <dbReference type="SMART" id="SM00764"/>
    </source>
</evidence>
<reference evidence="4 5" key="1">
    <citation type="submission" date="2019-08" db="EMBL/GenBank/DDBJ databases">
        <title>In-depth cultivation of the pig gut microbiome towards novel bacterial diversity and tailored functional studies.</title>
        <authorList>
            <person name="Wylensek D."/>
            <person name="Hitch T.C.A."/>
            <person name="Clavel T."/>
        </authorList>
    </citation>
    <scope>NUCLEOTIDE SEQUENCE [LARGE SCALE GENOMIC DNA]</scope>
    <source>
        <strain evidence="4 5">WCA-693-APC-5D-A</strain>
    </source>
</reference>
<dbReference type="Pfam" id="PF08218">
    <property type="entry name" value="Citrate_ly_lig"/>
    <property type="match status" value="1"/>
</dbReference>
<proteinExistence type="predicted"/>
<name>A0A6I2ULE9_9FIRM</name>
<evidence type="ECO:0000256" key="1">
    <source>
        <dbReference type="ARBA" id="ARBA00022741"/>
    </source>
</evidence>
<dbReference type="PANTHER" id="PTHR40599">
    <property type="entry name" value="[CITRATE [PRO-3S]-LYASE] LIGASE"/>
    <property type="match status" value="1"/>
</dbReference>
<dbReference type="GO" id="GO:0008771">
    <property type="term" value="F:[citrate (pro-3S)-lyase] ligase activity"/>
    <property type="evidence" value="ECO:0007669"/>
    <property type="project" value="InterPro"/>
</dbReference>
<dbReference type="SMART" id="SM00764">
    <property type="entry name" value="Citrate_ly_lig"/>
    <property type="match status" value="1"/>
</dbReference>
<feature type="domain" description="Citrate lyase ligase C-terminal" evidence="3">
    <location>
        <begin position="498"/>
        <end position="681"/>
    </location>
</feature>